<dbReference type="Pfam" id="PF04117">
    <property type="entry name" value="Mpv17_PMP22"/>
    <property type="match status" value="1"/>
</dbReference>
<reference evidence="7" key="1">
    <citation type="submission" date="2023-10" db="EMBL/GenBank/DDBJ databases">
        <title>Genome assemblies of two species of porcelain crab, Petrolisthes cinctipes and Petrolisthes manimaculis (Anomura: Porcellanidae).</title>
        <authorList>
            <person name="Angst P."/>
        </authorList>
    </citation>
    <scope>NUCLEOTIDE SEQUENCE</scope>
    <source>
        <strain evidence="7">PB745_01</strain>
        <tissue evidence="7">Gill</tissue>
    </source>
</reference>
<dbReference type="PANTHER" id="PTHR11266:SF80">
    <property type="entry name" value="PEROXISOMAL MEMBRANE PROTEIN 2"/>
    <property type="match status" value="1"/>
</dbReference>
<sequence length="192" mass="21796">MVVLSVLEKGAQTYNGCLYAQPLLTKALTSAFTAGLGDFLGQVIAKEPNINLHSITRYASFGMIVTGPLAHNFYKMLDKVVPPYAWAAAWKRLLIDRLGFAPLLLLLSFYTLSRMEGKDHKVCIKEVQMRYWTALKMNWKVWTPIQYINIKYIPQQYRSLFANVVAIFWIIYLTNKRRQAAAAAAAGNDKTQ</sequence>
<comment type="caution">
    <text evidence="7">The sequence shown here is derived from an EMBL/GenBank/DDBJ whole genome shotgun (WGS) entry which is preliminary data.</text>
</comment>
<organism evidence="7 8">
    <name type="scientific">Petrolisthes cinctipes</name>
    <name type="common">Flat porcelain crab</name>
    <dbReference type="NCBI Taxonomy" id="88211"/>
    <lineage>
        <taxon>Eukaryota</taxon>
        <taxon>Metazoa</taxon>
        <taxon>Ecdysozoa</taxon>
        <taxon>Arthropoda</taxon>
        <taxon>Crustacea</taxon>
        <taxon>Multicrustacea</taxon>
        <taxon>Malacostraca</taxon>
        <taxon>Eumalacostraca</taxon>
        <taxon>Eucarida</taxon>
        <taxon>Decapoda</taxon>
        <taxon>Pleocyemata</taxon>
        <taxon>Anomura</taxon>
        <taxon>Galatheoidea</taxon>
        <taxon>Porcellanidae</taxon>
        <taxon>Petrolisthes</taxon>
    </lineage>
</organism>
<evidence type="ECO:0000256" key="5">
    <source>
        <dbReference type="ARBA" id="ARBA00023136"/>
    </source>
</evidence>
<evidence type="ECO:0000256" key="1">
    <source>
        <dbReference type="ARBA" id="ARBA00004141"/>
    </source>
</evidence>
<dbReference type="AlphaFoldDB" id="A0AAE1KT52"/>
<keyword evidence="3" id="KW-0812">Transmembrane</keyword>
<keyword evidence="4" id="KW-1133">Transmembrane helix</keyword>
<protein>
    <recommendedName>
        <fullName evidence="9">Peroxisomal membrane protein 2</fullName>
    </recommendedName>
</protein>
<dbReference type="GO" id="GO:0005778">
    <property type="term" value="C:peroxisomal membrane"/>
    <property type="evidence" value="ECO:0007669"/>
    <property type="project" value="TreeGrafter"/>
</dbReference>
<keyword evidence="5" id="KW-0472">Membrane</keyword>
<evidence type="ECO:0000256" key="2">
    <source>
        <dbReference type="ARBA" id="ARBA00006824"/>
    </source>
</evidence>
<name>A0AAE1KT52_PETCI</name>
<evidence type="ECO:0000256" key="6">
    <source>
        <dbReference type="RuleBase" id="RU363053"/>
    </source>
</evidence>
<proteinExistence type="inferred from homology"/>
<gene>
    <name evidence="7" type="ORF">Pcinc_012944</name>
</gene>
<keyword evidence="8" id="KW-1185">Reference proteome</keyword>
<accession>A0AAE1KT52</accession>
<evidence type="ECO:0000256" key="4">
    <source>
        <dbReference type="ARBA" id="ARBA00022989"/>
    </source>
</evidence>
<dbReference type="PANTHER" id="PTHR11266">
    <property type="entry name" value="PEROXISOMAL MEMBRANE PROTEIN 2, PXMP2 MPV17"/>
    <property type="match status" value="1"/>
</dbReference>
<evidence type="ECO:0000313" key="8">
    <source>
        <dbReference type="Proteomes" id="UP001286313"/>
    </source>
</evidence>
<comment type="subcellular location">
    <subcellularLocation>
        <location evidence="1">Membrane</location>
        <topology evidence="1">Multi-pass membrane protein</topology>
    </subcellularLocation>
</comment>
<comment type="similarity">
    <text evidence="2 6">Belongs to the peroxisomal membrane protein PXMP2/4 family.</text>
</comment>
<evidence type="ECO:0000313" key="7">
    <source>
        <dbReference type="EMBL" id="KAK3882697.1"/>
    </source>
</evidence>
<dbReference type="Proteomes" id="UP001286313">
    <property type="component" value="Unassembled WGS sequence"/>
</dbReference>
<dbReference type="InterPro" id="IPR007248">
    <property type="entry name" value="Mpv17_PMP22"/>
</dbReference>
<evidence type="ECO:0008006" key="9">
    <source>
        <dbReference type="Google" id="ProtNLM"/>
    </source>
</evidence>
<evidence type="ECO:0000256" key="3">
    <source>
        <dbReference type="ARBA" id="ARBA00022692"/>
    </source>
</evidence>
<dbReference type="EMBL" id="JAWQEG010001065">
    <property type="protein sequence ID" value="KAK3882697.1"/>
    <property type="molecule type" value="Genomic_DNA"/>
</dbReference>